<dbReference type="Pfam" id="PF00201">
    <property type="entry name" value="UDPGT"/>
    <property type="match status" value="1"/>
</dbReference>
<dbReference type="Proteomes" id="UP000014500">
    <property type="component" value="Unassembled WGS sequence"/>
</dbReference>
<dbReference type="InterPro" id="IPR002213">
    <property type="entry name" value="UDP_glucos_trans"/>
</dbReference>
<evidence type="ECO:0000256" key="5">
    <source>
        <dbReference type="SAM" id="Phobius"/>
    </source>
</evidence>
<dbReference type="AlphaFoldDB" id="T1IR77"/>
<keyword evidence="5" id="KW-0472">Membrane</keyword>
<dbReference type="eggNOG" id="KOG1192">
    <property type="taxonomic scope" value="Eukaryota"/>
</dbReference>
<feature type="transmembrane region" description="Helical" evidence="5">
    <location>
        <begin position="516"/>
        <end position="540"/>
    </location>
</feature>
<dbReference type="EnsemblMetazoa" id="SMAR003561-RA">
    <property type="protein sequence ID" value="SMAR003561-PA"/>
    <property type="gene ID" value="SMAR003561"/>
</dbReference>
<keyword evidence="5" id="KW-1133">Transmembrane helix</keyword>
<dbReference type="GO" id="GO:0008194">
    <property type="term" value="F:UDP-glycosyltransferase activity"/>
    <property type="evidence" value="ECO:0007669"/>
    <property type="project" value="InterPro"/>
</dbReference>
<sequence>MKASYTGKNRMIVLHIDDIQGTVVNAQQWNPNKNIKSQQVRYTKPYNNNMYILNAQLLKLSLVLLFGCENLYCYNIIHIFPFAPRSHKNVFDPLITELAKRGHNVTIVTSYKNSHPEKNINEIFIEHSSSFENSKFQQDLFSSVNRHPLATMSLFKKIFLPMCTGYLQHPKIKQLLNEGKQYDIVILNAFLNECTLATAPLLGKNIITQSPASLCTWCSTASVPQPPSYVPSLIFPYTSNMNFLQRLNNAVTIQGLQLLYKYQVLSSLQTEVAKHLPDNPSITEASKLVSLFLTNCDPVLISPRQQMPYVVNVGGMHCQKAKPLPKDLEDFVQSSGESGFIYFSLGSNAQSRYLPDNVKKSLLDTFSKVKQKVVWKYEEELVNGPSNVKIVKWAPQQDLLGHSKIQLFITHGGLLSMQESVYHAVPVVAVPLFGDQGSNVARVQELEIGVKVDFHNISGSCMLDAVNTIQKNMLKYSALFRDRPVEPVEEAASWVEYTVKHNGAWHLKSSADDLNFFQYFLLDIMTFILIIFISAVCLLAKFARFLAKL</sequence>
<dbReference type="STRING" id="126957.T1IR77"/>
<evidence type="ECO:0000313" key="7">
    <source>
        <dbReference type="Proteomes" id="UP000014500"/>
    </source>
</evidence>
<dbReference type="SUPFAM" id="SSF53756">
    <property type="entry name" value="UDP-Glycosyltransferase/glycogen phosphorylase"/>
    <property type="match status" value="1"/>
</dbReference>
<keyword evidence="5" id="KW-0812">Transmembrane</keyword>
<dbReference type="Gene3D" id="3.40.50.2000">
    <property type="entry name" value="Glycogen Phosphorylase B"/>
    <property type="match status" value="2"/>
</dbReference>
<dbReference type="PANTHER" id="PTHR48043:SF159">
    <property type="entry name" value="EG:EG0003.4 PROTEIN-RELATED"/>
    <property type="match status" value="1"/>
</dbReference>
<dbReference type="HOGENOM" id="CLU_012949_0_2_1"/>
<dbReference type="InterPro" id="IPR050271">
    <property type="entry name" value="UDP-glycosyltransferase"/>
</dbReference>
<comment type="similarity">
    <text evidence="1 4">Belongs to the UDP-glycosyltransferase family.</text>
</comment>
<evidence type="ECO:0000256" key="1">
    <source>
        <dbReference type="ARBA" id="ARBA00009995"/>
    </source>
</evidence>
<reference evidence="7" key="1">
    <citation type="submission" date="2011-05" db="EMBL/GenBank/DDBJ databases">
        <authorList>
            <person name="Richards S.R."/>
            <person name="Qu J."/>
            <person name="Jiang H."/>
            <person name="Jhangiani S.N."/>
            <person name="Agravi P."/>
            <person name="Goodspeed R."/>
            <person name="Gross S."/>
            <person name="Mandapat C."/>
            <person name="Jackson L."/>
            <person name="Mathew T."/>
            <person name="Pu L."/>
            <person name="Thornton R."/>
            <person name="Saada N."/>
            <person name="Wilczek-Boney K.B."/>
            <person name="Lee S."/>
            <person name="Kovar C."/>
            <person name="Wu Y."/>
            <person name="Scherer S.E."/>
            <person name="Worley K.C."/>
            <person name="Muzny D.M."/>
            <person name="Gibbs R."/>
        </authorList>
    </citation>
    <scope>NUCLEOTIDE SEQUENCE</scope>
    <source>
        <strain evidence="7">Brora</strain>
    </source>
</reference>
<evidence type="ECO:0000313" key="6">
    <source>
        <dbReference type="EnsemblMetazoa" id="SMAR003561-PA"/>
    </source>
</evidence>
<dbReference type="PANTHER" id="PTHR48043">
    <property type="entry name" value="EG:EG0003.4 PROTEIN-RELATED"/>
    <property type="match status" value="1"/>
</dbReference>
<name>T1IR77_STRMM</name>
<dbReference type="CDD" id="cd03784">
    <property type="entry name" value="GT1_Gtf-like"/>
    <property type="match status" value="1"/>
</dbReference>
<dbReference type="PhylomeDB" id="T1IR77"/>
<dbReference type="EMBL" id="JH431338">
    <property type="status" value="NOT_ANNOTATED_CDS"/>
    <property type="molecule type" value="Genomic_DNA"/>
</dbReference>
<reference evidence="6" key="2">
    <citation type="submission" date="2015-02" db="UniProtKB">
        <authorList>
            <consortium name="EnsemblMetazoa"/>
        </authorList>
    </citation>
    <scope>IDENTIFICATION</scope>
</reference>
<evidence type="ECO:0000256" key="4">
    <source>
        <dbReference type="RuleBase" id="RU003718"/>
    </source>
</evidence>
<keyword evidence="7" id="KW-1185">Reference proteome</keyword>
<keyword evidence="3 4" id="KW-0808">Transferase</keyword>
<dbReference type="OMA" id="SSHMNEC"/>
<dbReference type="FunFam" id="3.40.50.2000:FF:000050">
    <property type="entry name" value="UDP-glucuronosyltransferase"/>
    <property type="match status" value="1"/>
</dbReference>
<evidence type="ECO:0000256" key="3">
    <source>
        <dbReference type="ARBA" id="ARBA00022679"/>
    </source>
</evidence>
<dbReference type="InterPro" id="IPR035595">
    <property type="entry name" value="UDP_glycos_trans_CS"/>
</dbReference>
<accession>T1IR77</accession>
<proteinExistence type="inferred from homology"/>
<protein>
    <submittedName>
        <fullName evidence="6">Uncharacterized protein</fullName>
    </submittedName>
</protein>
<keyword evidence="2 4" id="KW-0328">Glycosyltransferase</keyword>
<evidence type="ECO:0000256" key="2">
    <source>
        <dbReference type="ARBA" id="ARBA00022676"/>
    </source>
</evidence>
<dbReference type="PROSITE" id="PS00375">
    <property type="entry name" value="UDPGT"/>
    <property type="match status" value="1"/>
</dbReference>
<organism evidence="6 7">
    <name type="scientific">Strigamia maritima</name>
    <name type="common">European centipede</name>
    <name type="synonym">Geophilus maritimus</name>
    <dbReference type="NCBI Taxonomy" id="126957"/>
    <lineage>
        <taxon>Eukaryota</taxon>
        <taxon>Metazoa</taxon>
        <taxon>Ecdysozoa</taxon>
        <taxon>Arthropoda</taxon>
        <taxon>Myriapoda</taxon>
        <taxon>Chilopoda</taxon>
        <taxon>Pleurostigmophora</taxon>
        <taxon>Geophilomorpha</taxon>
        <taxon>Linotaeniidae</taxon>
        <taxon>Strigamia</taxon>
    </lineage>
</organism>